<feature type="domain" description="Adenosine deaminase" evidence="7">
    <location>
        <begin position="323"/>
        <end position="470"/>
    </location>
</feature>
<evidence type="ECO:0000256" key="3">
    <source>
        <dbReference type="ARBA" id="ARBA00012784"/>
    </source>
</evidence>
<comment type="caution">
    <text evidence="8">The sequence shown here is derived from an EMBL/GenBank/DDBJ whole genome shotgun (WGS) entry which is preliminary data.</text>
</comment>
<dbReference type="EMBL" id="JACHNU010000003">
    <property type="protein sequence ID" value="MBB4663096.1"/>
    <property type="molecule type" value="Genomic_DNA"/>
</dbReference>
<dbReference type="InterPro" id="IPR006330">
    <property type="entry name" value="Ado/ade_deaminase"/>
</dbReference>
<dbReference type="GO" id="GO:0006154">
    <property type="term" value="P:adenosine catabolic process"/>
    <property type="evidence" value="ECO:0007669"/>
    <property type="project" value="TreeGrafter"/>
</dbReference>
<comment type="similarity">
    <text evidence="2">Belongs to the metallo-dependent hydrolases superfamily. Adenosine and AMP deaminases family.</text>
</comment>
<evidence type="ECO:0000256" key="2">
    <source>
        <dbReference type="ARBA" id="ARBA00006676"/>
    </source>
</evidence>
<evidence type="ECO:0000256" key="4">
    <source>
        <dbReference type="ARBA" id="ARBA00022723"/>
    </source>
</evidence>
<keyword evidence="6" id="KW-0862">Zinc</keyword>
<evidence type="ECO:0000256" key="5">
    <source>
        <dbReference type="ARBA" id="ARBA00022801"/>
    </source>
</evidence>
<protein>
    <recommendedName>
        <fullName evidence="3">adenosine deaminase</fullName>
        <ecNumber evidence="3">3.5.4.4</ecNumber>
    </recommendedName>
</protein>
<dbReference type="GO" id="GO:0046872">
    <property type="term" value="F:metal ion binding"/>
    <property type="evidence" value="ECO:0007669"/>
    <property type="project" value="UniProtKB-KW"/>
</dbReference>
<comment type="cofactor">
    <cofactor evidence="1">
        <name>Zn(2+)</name>
        <dbReference type="ChEBI" id="CHEBI:29105"/>
    </cofactor>
</comment>
<keyword evidence="4" id="KW-0479">Metal-binding</keyword>
<evidence type="ECO:0000313" key="9">
    <source>
        <dbReference type="Proteomes" id="UP000585272"/>
    </source>
</evidence>
<dbReference type="GO" id="GO:0043103">
    <property type="term" value="P:hypoxanthine salvage"/>
    <property type="evidence" value="ECO:0007669"/>
    <property type="project" value="TreeGrafter"/>
</dbReference>
<dbReference type="Pfam" id="PF00962">
    <property type="entry name" value="A_deaminase"/>
    <property type="match status" value="1"/>
</dbReference>
<dbReference type="GO" id="GO:0046103">
    <property type="term" value="P:inosine biosynthetic process"/>
    <property type="evidence" value="ECO:0007669"/>
    <property type="project" value="TreeGrafter"/>
</dbReference>
<proteinExistence type="inferred from homology"/>
<dbReference type="Gene3D" id="3.20.20.140">
    <property type="entry name" value="Metal-dependent hydrolases"/>
    <property type="match status" value="1"/>
</dbReference>
<organism evidence="8 9">
    <name type="scientific">Conexibacter arvalis</name>
    <dbReference type="NCBI Taxonomy" id="912552"/>
    <lineage>
        <taxon>Bacteria</taxon>
        <taxon>Bacillati</taxon>
        <taxon>Actinomycetota</taxon>
        <taxon>Thermoleophilia</taxon>
        <taxon>Solirubrobacterales</taxon>
        <taxon>Conexibacteraceae</taxon>
        <taxon>Conexibacter</taxon>
    </lineage>
</organism>
<evidence type="ECO:0000256" key="1">
    <source>
        <dbReference type="ARBA" id="ARBA00001947"/>
    </source>
</evidence>
<dbReference type="InterPro" id="IPR001365">
    <property type="entry name" value="A_deaminase_dom"/>
</dbReference>
<dbReference type="Proteomes" id="UP000585272">
    <property type="component" value="Unassembled WGS sequence"/>
</dbReference>
<name>A0A840IE67_9ACTN</name>
<dbReference type="PANTHER" id="PTHR11409:SF43">
    <property type="entry name" value="ADENOSINE DEAMINASE"/>
    <property type="match status" value="1"/>
</dbReference>
<sequence length="485" mass="53628">MPAPATGPARRAAAPLPHVRRQRALAALLVTALALFAALLAAATTASPARADEAGAARALERFRDRPAQLNPFLRALPKGADLHMHLSGAIYAEDLLRFGARDGSCADTVTFVASVAPCGPGQRPLTDAYADNGFQTQLMNAWSLKSFPPGMPGHDHFFATFGKFGATLNTSYGEGLATVARRARSQNIQYLEVLTTPRSGDTRALSEAVQFTRDLPRLRERMLAAGLRDILPRARAELDALVAQEARFDPAPDPLVRYSVQISRATPPARVFAQLLLAFELMADDPRWVSLNLVQPEDDVVALRDYRLHMRMIRYLRGLYPKGHVTLHAGELVPGLAPPADLRFHIRAAVEVAGAERIGHGVGIRWERDPVGLARRMARRDVLVEVPLTSNAQILGVSGRRHPLRFYLRHRVPVALATDDEGVSRTDLTEQYEQAVRDHGLGYRALKRMAIDSLRHSFAAPATKRRLLREQARRFKAFEARYER</sequence>
<dbReference type="PANTHER" id="PTHR11409">
    <property type="entry name" value="ADENOSINE DEAMINASE"/>
    <property type="match status" value="1"/>
</dbReference>
<dbReference type="AlphaFoldDB" id="A0A840IE67"/>
<accession>A0A840IE67</accession>
<dbReference type="GO" id="GO:0005829">
    <property type="term" value="C:cytosol"/>
    <property type="evidence" value="ECO:0007669"/>
    <property type="project" value="TreeGrafter"/>
</dbReference>
<dbReference type="GO" id="GO:0004000">
    <property type="term" value="F:adenosine deaminase activity"/>
    <property type="evidence" value="ECO:0007669"/>
    <property type="project" value="UniProtKB-ARBA"/>
</dbReference>
<keyword evidence="9" id="KW-1185">Reference proteome</keyword>
<dbReference type="InterPro" id="IPR032466">
    <property type="entry name" value="Metal_Hydrolase"/>
</dbReference>
<gene>
    <name evidence="8" type="ORF">BDZ31_002685</name>
</gene>
<keyword evidence="5 8" id="KW-0378">Hydrolase</keyword>
<reference evidence="8 9" key="1">
    <citation type="submission" date="2020-08" db="EMBL/GenBank/DDBJ databases">
        <title>Genomic Encyclopedia of Archaeal and Bacterial Type Strains, Phase II (KMG-II): from individual species to whole genera.</title>
        <authorList>
            <person name="Goeker M."/>
        </authorList>
    </citation>
    <scope>NUCLEOTIDE SEQUENCE [LARGE SCALE GENOMIC DNA]</scope>
    <source>
        <strain evidence="8 9">DSM 23288</strain>
    </source>
</reference>
<dbReference type="EC" id="3.5.4.4" evidence="3"/>
<evidence type="ECO:0000256" key="6">
    <source>
        <dbReference type="ARBA" id="ARBA00022833"/>
    </source>
</evidence>
<evidence type="ECO:0000313" key="8">
    <source>
        <dbReference type="EMBL" id="MBB4663096.1"/>
    </source>
</evidence>
<dbReference type="SUPFAM" id="SSF51556">
    <property type="entry name" value="Metallo-dependent hydrolases"/>
    <property type="match status" value="1"/>
</dbReference>
<dbReference type="RefSeq" id="WP_183342826.1">
    <property type="nucleotide sequence ID" value="NZ_JACHNU010000003.1"/>
</dbReference>
<evidence type="ECO:0000259" key="7">
    <source>
        <dbReference type="Pfam" id="PF00962"/>
    </source>
</evidence>